<feature type="active site" description="Proton donor" evidence="2">
    <location>
        <position position="53"/>
    </location>
</feature>
<evidence type="ECO:0000256" key="2">
    <source>
        <dbReference type="HAMAP-Rule" id="MF_01940"/>
    </source>
</evidence>
<dbReference type="OrthoDB" id="9789350at2"/>
<keyword evidence="4" id="KW-1185">Reference proteome</keyword>
<keyword evidence="1 2" id="KW-0378">Hydrolase</keyword>
<dbReference type="NCBIfam" id="TIGR02258">
    <property type="entry name" value="2_5_ligase"/>
    <property type="match status" value="1"/>
</dbReference>
<dbReference type="HAMAP" id="MF_01940">
    <property type="entry name" value="RNA_CPDase"/>
    <property type="match status" value="1"/>
</dbReference>
<feature type="active site" description="Proton acceptor" evidence="2">
    <location>
        <position position="140"/>
    </location>
</feature>
<dbReference type="EMBL" id="NHRJ02000007">
    <property type="protein sequence ID" value="PZE20346.1"/>
    <property type="molecule type" value="Genomic_DNA"/>
</dbReference>
<dbReference type="EC" id="3.1.4.58" evidence="2"/>
<dbReference type="GO" id="GO:0004113">
    <property type="term" value="F:2',3'-cyclic-nucleotide 3'-phosphodiesterase activity"/>
    <property type="evidence" value="ECO:0007669"/>
    <property type="project" value="InterPro"/>
</dbReference>
<evidence type="ECO:0000313" key="3">
    <source>
        <dbReference type="EMBL" id="PZE20346.1"/>
    </source>
</evidence>
<dbReference type="AlphaFoldDB" id="A0A2W1NRH3"/>
<feature type="short sequence motif" description="HXTX 2" evidence="2">
    <location>
        <begin position="140"/>
        <end position="143"/>
    </location>
</feature>
<protein>
    <recommendedName>
        <fullName evidence="2">RNA 2',3'-cyclic phosphodiesterase</fullName>
        <shortName evidence="2">RNA 2',3'-CPDase</shortName>
        <ecNumber evidence="2">3.1.4.58</ecNumber>
    </recommendedName>
</protein>
<dbReference type="Proteomes" id="UP000214746">
    <property type="component" value="Unassembled WGS sequence"/>
</dbReference>
<proteinExistence type="inferred from homology"/>
<accession>A0A2W1NRH3</accession>
<name>A0A2W1NRH3_PAEXE</name>
<comment type="similarity">
    <text evidence="2">Belongs to the 2H phosphoesterase superfamily. ThpR family.</text>
</comment>
<dbReference type="PANTHER" id="PTHR35561">
    <property type="entry name" value="RNA 2',3'-CYCLIC PHOSPHODIESTERASE"/>
    <property type="match status" value="1"/>
</dbReference>
<dbReference type="InterPro" id="IPR004175">
    <property type="entry name" value="RNA_CPDase"/>
</dbReference>
<evidence type="ECO:0000313" key="4">
    <source>
        <dbReference type="Proteomes" id="UP000214746"/>
    </source>
</evidence>
<gene>
    <name evidence="3" type="primary">thpR</name>
    <name evidence="3" type="ORF">CBW46_012945</name>
</gene>
<sequence length="203" mass="22516">MVNKAKRSGRMSSDRLFLAVAIGREQREQIERNMEILQRALTFQKWVQPDDLHVTLKFLGDTPLDTAEQVKAATRKLAAGHTPFSLSLQGLGTFGRSASPSILWLGVSGDLTALGELQSQVEHSVEPFGFTREDGTYSPHVTLARRFQGASALLPSALRAAEQAIEPLPAPWTVDRIVLYRSHLHKKPMYEAIDHFDLGSGNR</sequence>
<dbReference type="SUPFAM" id="SSF55144">
    <property type="entry name" value="LigT-like"/>
    <property type="match status" value="1"/>
</dbReference>
<comment type="caution">
    <text evidence="3">The sequence shown here is derived from an EMBL/GenBank/DDBJ whole genome shotgun (WGS) entry which is preliminary data.</text>
</comment>
<feature type="short sequence motif" description="HXTX 1" evidence="2">
    <location>
        <begin position="53"/>
        <end position="56"/>
    </location>
</feature>
<dbReference type="InterPro" id="IPR009097">
    <property type="entry name" value="Cyclic_Pdiesterase"/>
</dbReference>
<dbReference type="GO" id="GO:0008664">
    <property type="term" value="F:RNA 2',3'-cyclic 3'-phosphodiesterase activity"/>
    <property type="evidence" value="ECO:0007669"/>
    <property type="project" value="UniProtKB-EC"/>
</dbReference>
<evidence type="ECO:0000256" key="1">
    <source>
        <dbReference type="ARBA" id="ARBA00022801"/>
    </source>
</evidence>
<dbReference type="PANTHER" id="PTHR35561:SF1">
    <property type="entry name" value="RNA 2',3'-CYCLIC PHOSPHODIESTERASE"/>
    <property type="match status" value="1"/>
</dbReference>
<comment type="catalytic activity">
    <reaction evidence="2">
        <text>a 3'-end 2',3'-cyclophospho-ribonucleotide-RNA + H2O = a 3'-end 2'-phospho-ribonucleotide-RNA + H(+)</text>
        <dbReference type="Rhea" id="RHEA:11828"/>
        <dbReference type="Rhea" id="RHEA-COMP:10464"/>
        <dbReference type="Rhea" id="RHEA-COMP:17353"/>
        <dbReference type="ChEBI" id="CHEBI:15377"/>
        <dbReference type="ChEBI" id="CHEBI:15378"/>
        <dbReference type="ChEBI" id="CHEBI:83064"/>
        <dbReference type="ChEBI" id="CHEBI:173113"/>
        <dbReference type="EC" id="3.1.4.58"/>
    </reaction>
</comment>
<dbReference type="Gene3D" id="3.90.1140.10">
    <property type="entry name" value="Cyclic phosphodiesterase"/>
    <property type="match status" value="1"/>
</dbReference>
<comment type="function">
    <text evidence="2">Hydrolyzes RNA 2',3'-cyclic phosphodiester to an RNA 2'-phosphomonoester.</text>
</comment>
<organism evidence="3 4">
    <name type="scientific">Paenibacillus xerothermodurans</name>
    <dbReference type="NCBI Taxonomy" id="1977292"/>
    <lineage>
        <taxon>Bacteria</taxon>
        <taxon>Bacillati</taxon>
        <taxon>Bacillota</taxon>
        <taxon>Bacilli</taxon>
        <taxon>Bacillales</taxon>
        <taxon>Paenibacillaceae</taxon>
        <taxon>Paenibacillus</taxon>
    </lineage>
</organism>
<dbReference type="Pfam" id="PF13563">
    <property type="entry name" value="2_5_RNA_ligase2"/>
    <property type="match status" value="1"/>
</dbReference>
<reference evidence="3" key="1">
    <citation type="submission" date="2018-06" db="EMBL/GenBank/DDBJ databases">
        <title>Paenibacillus xerothermodurans sp. nov. an extremely dry heat resistant spore forming bacterium isolated from the soil of Cape Canaveral, Florida.</title>
        <authorList>
            <person name="Seuylemezian A."/>
            <person name="Kaur N."/>
            <person name="Patil P."/>
            <person name="Patil P."/>
            <person name="Mayilraj S."/>
            <person name="Vaishampayan P."/>
        </authorList>
    </citation>
    <scope>NUCLEOTIDE SEQUENCE [LARGE SCALE GENOMIC DNA]</scope>
    <source>
        <strain evidence="3">ATCC 27380</strain>
    </source>
</reference>